<proteinExistence type="predicted"/>
<dbReference type="PANTHER" id="PTHR22916">
    <property type="entry name" value="GLYCOSYLTRANSFERASE"/>
    <property type="match status" value="1"/>
</dbReference>
<dbReference type="Pfam" id="PF00535">
    <property type="entry name" value="Glycos_transf_2"/>
    <property type="match status" value="1"/>
</dbReference>
<accession>A0A6C0DV41</accession>
<reference evidence="2" key="1">
    <citation type="journal article" date="2020" name="Nature">
        <title>Giant virus diversity and host interactions through global metagenomics.</title>
        <authorList>
            <person name="Schulz F."/>
            <person name="Roux S."/>
            <person name="Paez-Espino D."/>
            <person name="Jungbluth S."/>
            <person name="Walsh D.A."/>
            <person name="Denef V.J."/>
            <person name="McMahon K.D."/>
            <person name="Konstantinidis K.T."/>
            <person name="Eloe-Fadrosh E.A."/>
            <person name="Kyrpides N.C."/>
            <person name="Woyke T."/>
        </authorList>
    </citation>
    <scope>NUCLEOTIDE SEQUENCE</scope>
    <source>
        <strain evidence="2">GVMAG-M-3300023174-60</strain>
    </source>
</reference>
<feature type="domain" description="Glycosyltransferase 2-like" evidence="1">
    <location>
        <begin position="361"/>
        <end position="474"/>
    </location>
</feature>
<evidence type="ECO:0000313" key="2">
    <source>
        <dbReference type="EMBL" id="QHT20348.1"/>
    </source>
</evidence>
<sequence length="613" mass="70062">MAPPLSVNIIYNKANTYGLNDDAEVIDRILRKLQDSIGHPISKPRLVDMREPLSHSDINVHLEIPVFAAIPWAHTNIMLVNPEQWSFAYDSYVHAFDALIFRDPVSAEKFRIAFAEKSLSTDNIYVVPWMAAWQSKDYKGKYGISTDDGFVCFVAGSTSKYEYLKQVLPYWLPSDPTLTVYTTREDFAEGLKKNGLAENVTVKCQDLSSEERKRISALHTGHLICSQGEAFGYAAANSEVCGTFAIMNFLPTFEHFYDNPTGISWLSNSYDESTKVRYSSAKPTTMIREELDTAFYRFRNSDFGEIRKIRQQIAINRFNESCKAFLPMLTKVYSYIKERRPAKGVYHCPPILNQDDCPPISIVTPTYNREKLIEIAFHNLLITDYPQDKIEWIVIEDNEKTPHMASEKIISFQLQVPKIKLKYIPIEGRMTIGEKRNHAIENASNDIILFMDDDDHYPETSFRRRVAWLIKGTKRGETGRANIACCTTLALYDLKFGTSAVNVPPFDIPFSQRISEATLTFRKSAWLERKFPNVSIAEGEGWIAGREEQVIEMPPQQIIVAFSHSNNQSSRRIPPSENKPTCFWGFPKEYLIFIHGLIGVQVEEDKKTTKSSK</sequence>
<protein>
    <recommendedName>
        <fullName evidence="1">Glycosyltransferase 2-like domain-containing protein</fullName>
    </recommendedName>
</protein>
<dbReference type="InterPro" id="IPR001173">
    <property type="entry name" value="Glyco_trans_2-like"/>
</dbReference>
<name>A0A6C0DV41_9ZZZZ</name>
<dbReference type="SUPFAM" id="SSF53448">
    <property type="entry name" value="Nucleotide-diphospho-sugar transferases"/>
    <property type="match status" value="1"/>
</dbReference>
<dbReference type="PANTHER" id="PTHR22916:SF3">
    <property type="entry name" value="UDP-GLCNAC:BETAGAL BETA-1,3-N-ACETYLGLUCOSAMINYLTRANSFERASE-LIKE PROTEIN 1"/>
    <property type="match status" value="1"/>
</dbReference>
<evidence type="ECO:0000259" key="1">
    <source>
        <dbReference type="Pfam" id="PF00535"/>
    </source>
</evidence>
<dbReference type="InterPro" id="IPR029044">
    <property type="entry name" value="Nucleotide-diphossugar_trans"/>
</dbReference>
<dbReference type="EMBL" id="MN739677">
    <property type="protein sequence ID" value="QHT20348.1"/>
    <property type="molecule type" value="Genomic_DNA"/>
</dbReference>
<dbReference type="AlphaFoldDB" id="A0A6C0DV41"/>
<dbReference type="Gene3D" id="3.90.550.10">
    <property type="entry name" value="Spore Coat Polysaccharide Biosynthesis Protein SpsA, Chain A"/>
    <property type="match status" value="1"/>
</dbReference>
<dbReference type="GO" id="GO:0016758">
    <property type="term" value="F:hexosyltransferase activity"/>
    <property type="evidence" value="ECO:0007669"/>
    <property type="project" value="UniProtKB-ARBA"/>
</dbReference>
<dbReference type="CDD" id="cd00761">
    <property type="entry name" value="Glyco_tranf_GTA_type"/>
    <property type="match status" value="1"/>
</dbReference>
<organism evidence="2">
    <name type="scientific">viral metagenome</name>
    <dbReference type="NCBI Taxonomy" id="1070528"/>
    <lineage>
        <taxon>unclassified sequences</taxon>
        <taxon>metagenomes</taxon>
        <taxon>organismal metagenomes</taxon>
    </lineage>
</organism>